<evidence type="ECO:0000256" key="1">
    <source>
        <dbReference type="ARBA" id="ARBA00004141"/>
    </source>
</evidence>
<proteinExistence type="predicted"/>
<dbReference type="Pfam" id="PF20401">
    <property type="entry name" value="Rhomboid_2"/>
    <property type="match status" value="1"/>
</dbReference>
<dbReference type="InterPro" id="IPR046862">
    <property type="entry name" value="Rhomboid_2"/>
</dbReference>
<feature type="transmembrane region" description="Helical" evidence="6">
    <location>
        <begin position="200"/>
        <end position="217"/>
    </location>
</feature>
<dbReference type="InterPro" id="IPR035952">
    <property type="entry name" value="Rhomboid-like_sf"/>
</dbReference>
<evidence type="ECO:0000313" key="7">
    <source>
        <dbReference type="EMBL" id="GAA1551829.1"/>
    </source>
</evidence>
<evidence type="ECO:0000256" key="6">
    <source>
        <dbReference type="SAM" id="Phobius"/>
    </source>
</evidence>
<evidence type="ECO:0000256" key="4">
    <source>
        <dbReference type="ARBA" id="ARBA00023136"/>
    </source>
</evidence>
<feature type="transmembrane region" description="Helical" evidence="6">
    <location>
        <begin position="161"/>
        <end position="180"/>
    </location>
</feature>
<accession>A0ABN2C411</accession>
<keyword evidence="8" id="KW-1185">Reference proteome</keyword>
<keyword evidence="2 6" id="KW-0812">Transmembrane</keyword>
<dbReference type="Proteomes" id="UP001501470">
    <property type="component" value="Unassembled WGS sequence"/>
</dbReference>
<comment type="caution">
    <text evidence="7">The sequence shown here is derived from an EMBL/GenBank/DDBJ whole genome shotgun (WGS) entry which is preliminary data.</text>
</comment>
<keyword evidence="4 6" id="KW-0472">Membrane</keyword>
<evidence type="ECO:0000256" key="3">
    <source>
        <dbReference type="ARBA" id="ARBA00022989"/>
    </source>
</evidence>
<feature type="region of interest" description="Disordered" evidence="5">
    <location>
        <begin position="1"/>
        <end position="23"/>
    </location>
</feature>
<evidence type="ECO:0000256" key="5">
    <source>
        <dbReference type="SAM" id="MobiDB-lite"/>
    </source>
</evidence>
<name>A0ABN2C411_9ACTN</name>
<dbReference type="InterPro" id="IPR009200">
    <property type="entry name" value="DUF1269_membrane"/>
</dbReference>
<evidence type="ECO:0000256" key="2">
    <source>
        <dbReference type="ARBA" id="ARBA00022692"/>
    </source>
</evidence>
<sequence>MPRGPGADGGRTATGRVVGGPAAGSRRRVMLHRSWRHTNQPGLVSARYLPGGDLAAELAASVGPAAKARVLLVAAAGLRLAPLYVAAVVGVSLGIDAFAGPQGRAGIVAANSTNVANLEQHRVWTLFTSAFVLGGGVEPVQVVALLLLTGAAELVWGRRRLAEVFLLTHVIASCLVYAVLRVGLQHGWLDQEVARAADVGTSYGAHAVAAALACSLPVRRTRRVLVPAVLLLVVLPFADSRTFTSLGHLLSTLIGLLAGWQLRHRPLAGRLRRPGAQRTDRPARYVFGTAQQAQDALVFVLHLREQQLIRLDDAVVAWSDVPGAGGGRPYRMHELQTRDLGVLDGALAGAAWGIVIGTLAGWPTAGMAVGAVAAAAVAGVHDAGLSDAVVEQAARGVPAGGAVLVLLTSPADQPRIAAVLSRAGGVPRDPAG</sequence>
<dbReference type="SUPFAM" id="SSF144091">
    <property type="entry name" value="Rhomboid-like"/>
    <property type="match status" value="1"/>
</dbReference>
<dbReference type="EMBL" id="BAAAQD010000022">
    <property type="protein sequence ID" value="GAA1551829.1"/>
    <property type="molecule type" value="Genomic_DNA"/>
</dbReference>
<feature type="transmembrane region" description="Helical" evidence="6">
    <location>
        <begin position="70"/>
        <end position="95"/>
    </location>
</feature>
<organism evidence="7 8">
    <name type="scientific">Dactylosporangium maewongense</name>
    <dbReference type="NCBI Taxonomy" id="634393"/>
    <lineage>
        <taxon>Bacteria</taxon>
        <taxon>Bacillati</taxon>
        <taxon>Actinomycetota</taxon>
        <taxon>Actinomycetes</taxon>
        <taxon>Micromonosporales</taxon>
        <taxon>Micromonosporaceae</taxon>
        <taxon>Dactylosporangium</taxon>
    </lineage>
</organism>
<dbReference type="Gene3D" id="1.20.1540.10">
    <property type="entry name" value="Rhomboid-like"/>
    <property type="match status" value="1"/>
</dbReference>
<dbReference type="Pfam" id="PF06897">
    <property type="entry name" value="DUF1269"/>
    <property type="match status" value="1"/>
</dbReference>
<reference evidence="7 8" key="1">
    <citation type="journal article" date="2019" name="Int. J. Syst. Evol. Microbiol.">
        <title>The Global Catalogue of Microorganisms (GCM) 10K type strain sequencing project: providing services to taxonomists for standard genome sequencing and annotation.</title>
        <authorList>
            <consortium name="The Broad Institute Genomics Platform"/>
            <consortium name="The Broad Institute Genome Sequencing Center for Infectious Disease"/>
            <person name="Wu L."/>
            <person name="Ma J."/>
        </authorList>
    </citation>
    <scope>NUCLEOTIDE SEQUENCE [LARGE SCALE GENOMIC DNA]</scope>
    <source>
        <strain evidence="7 8">JCM 15933</strain>
    </source>
</reference>
<evidence type="ECO:0008006" key="9">
    <source>
        <dbReference type="Google" id="ProtNLM"/>
    </source>
</evidence>
<protein>
    <recommendedName>
        <fullName evidence="9">Integral membrane protein</fullName>
    </recommendedName>
</protein>
<comment type="subcellular location">
    <subcellularLocation>
        <location evidence="1">Membrane</location>
        <topology evidence="1">Multi-pass membrane protein</topology>
    </subcellularLocation>
</comment>
<evidence type="ECO:0000313" key="8">
    <source>
        <dbReference type="Proteomes" id="UP001501470"/>
    </source>
</evidence>
<gene>
    <name evidence="7" type="ORF">GCM10009827_085570</name>
</gene>
<feature type="transmembrane region" description="Helical" evidence="6">
    <location>
        <begin position="123"/>
        <end position="149"/>
    </location>
</feature>
<keyword evidence="3 6" id="KW-1133">Transmembrane helix</keyword>